<comment type="subcellular location">
    <subcellularLocation>
        <location evidence="1">Membrane</location>
    </subcellularLocation>
    <subcellularLocation>
        <location evidence="2">Secreted</location>
    </subcellularLocation>
</comment>
<evidence type="ECO:0000256" key="2">
    <source>
        <dbReference type="ARBA" id="ARBA00004613"/>
    </source>
</evidence>
<dbReference type="Pfam" id="PF00353">
    <property type="entry name" value="HemolysinCabind"/>
    <property type="match status" value="7"/>
</dbReference>
<keyword evidence="7" id="KW-0472">Membrane</keyword>
<dbReference type="SUPFAM" id="SSF51120">
    <property type="entry name" value="beta-Roll"/>
    <property type="match status" value="3"/>
</dbReference>
<dbReference type="Gene3D" id="2.150.10.10">
    <property type="entry name" value="Serralysin-like metalloprotease, C-terminal"/>
    <property type="match status" value="5"/>
</dbReference>
<dbReference type="InterPro" id="IPR003995">
    <property type="entry name" value="RTX_toxin_determinant-A"/>
</dbReference>
<dbReference type="AlphaFoldDB" id="A0A0F5Y9L2"/>
<dbReference type="InterPro" id="IPR011049">
    <property type="entry name" value="Serralysin-like_metalloprot_C"/>
</dbReference>
<organism evidence="8 9">
    <name type="scientific">Limnoraphis robusta CS-951</name>
    <dbReference type="NCBI Taxonomy" id="1637645"/>
    <lineage>
        <taxon>Bacteria</taxon>
        <taxon>Bacillati</taxon>
        <taxon>Cyanobacteriota</taxon>
        <taxon>Cyanophyceae</taxon>
        <taxon>Oscillatoriophycideae</taxon>
        <taxon>Oscillatoriales</taxon>
        <taxon>Sirenicapillariaceae</taxon>
        <taxon>Limnoraphis</taxon>
    </lineage>
</organism>
<dbReference type="PATRIC" id="fig|1637645.4.peg.1593"/>
<dbReference type="GO" id="GO:0016020">
    <property type="term" value="C:membrane"/>
    <property type="evidence" value="ECO:0007669"/>
    <property type="project" value="UniProtKB-SubCell"/>
</dbReference>
<dbReference type="EMBL" id="LATL02000080">
    <property type="protein sequence ID" value="KKD35591.1"/>
    <property type="molecule type" value="Genomic_DNA"/>
</dbReference>
<evidence type="ECO:0000313" key="8">
    <source>
        <dbReference type="EMBL" id="KKD35591.1"/>
    </source>
</evidence>
<dbReference type="Gene3D" id="2.60.40.3440">
    <property type="match status" value="3"/>
</dbReference>
<accession>A0A0F5Y9L2</accession>
<dbReference type="InterPro" id="IPR050557">
    <property type="entry name" value="RTX_toxin/Mannuronan_C5-epim"/>
</dbReference>
<keyword evidence="6" id="KW-0843">Virulence</keyword>
<dbReference type="InterPro" id="IPR018511">
    <property type="entry name" value="Hemolysin-typ_Ca-bd_CS"/>
</dbReference>
<dbReference type="GO" id="GO:0090729">
    <property type="term" value="F:toxin activity"/>
    <property type="evidence" value="ECO:0007669"/>
    <property type="project" value="UniProtKB-KW"/>
</dbReference>
<evidence type="ECO:0000256" key="1">
    <source>
        <dbReference type="ARBA" id="ARBA00004370"/>
    </source>
</evidence>
<dbReference type="Proteomes" id="UP000033607">
    <property type="component" value="Unassembled WGS sequence"/>
</dbReference>
<dbReference type="GO" id="GO:0005576">
    <property type="term" value="C:extracellular region"/>
    <property type="evidence" value="ECO:0007669"/>
    <property type="project" value="UniProtKB-SubCell"/>
</dbReference>
<evidence type="ECO:0000313" key="9">
    <source>
        <dbReference type="Proteomes" id="UP000033607"/>
    </source>
</evidence>
<keyword evidence="4" id="KW-0800">Toxin</keyword>
<dbReference type="PRINTS" id="PR01488">
    <property type="entry name" value="RTXTOXINA"/>
</dbReference>
<dbReference type="GO" id="GO:0005509">
    <property type="term" value="F:calcium ion binding"/>
    <property type="evidence" value="ECO:0007669"/>
    <property type="project" value="InterPro"/>
</dbReference>
<comment type="caution">
    <text evidence="8">The sequence shown here is derived from an EMBL/GenBank/DDBJ whole genome shotgun (WGS) entry which is preliminary data.</text>
</comment>
<dbReference type="PROSITE" id="PS00330">
    <property type="entry name" value="HEMOLYSIN_CALCIUM"/>
    <property type="match status" value="1"/>
</dbReference>
<keyword evidence="5" id="KW-0677">Repeat</keyword>
<reference evidence="8 9" key="1">
    <citation type="submission" date="2015-06" db="EMBL/GenBank/DDBJ databases">
        <title>Draft genome assembly of filamentous brackish cyanobacterium Limnoraphis robusta strain CS-951.</title>
        <authorList>
            <person name="Willis A."/>
            <person name="Parks M."/>
            <person name="Burford M.A."/>
        </authorList>
    </citation>
    <scope>NUCLEOTIDE SEQUENCE [LARGE SCALE GENOMIC DNA]</scope>
    <source>
        <strain evidence="8 9">CS-951</strain>
    </source>
</reference>
<dbReference type="PANTHER" id="PTHR38340">
    <property type="entry name" value="S-LAYER PROTEIN"/>
    <property type="match status" value="1"/>
</dbReference>
<dbReference type="InterPro" id="IPR001343">
    <property type="entry name" value="Hemolysn_Ca-bd"/>
</dbReference>
<name>A0A0F5Y9L2_9CYAN</name>
<dbReference type="Pfam" id="PF17963">
    <property type="entry name" value="Big_9"/>
    <property type="match status" value="7"/>
</dbReference>
<dbReference type="NCBIfam" id="NF012211">
    <property type="entry name" value="tand_rpt_95"/>
    <property type="match status" value="6"/>
</dbReference>
<dbReference type="PRINTS" id="PR00313">
    <property type="entry name" value="CABNDNGRPT"/>
</dbReference>
<dbReference type="PANTHER" id="PTHR38340:SF1">
    <property type="entry name" value="S-LAYER PROTEIN"/>
    <property type="match status" value="1"/>
</dbReference>
<evidence type="ECO:0000256" key="5">
    <source>
        <dbReference type="ARBA" id="ARBA00022737"/>
    </source>
</evidence>
<dbReference type="OrthoDB" id="466316at2"/>
<protein>
    <recommendedName>
        <fullName evidence="10">Tandem-95 repeat protein</fullName>
    </recommendedName>
</protein>
<dbReference type="Gene3D" id="2.60.40.2810">
    <property type="match status" value="3"/>
</dbReference>
<proteinExistence type="predicted"/>
<evidence type="ECO:0000256" key="4">
    <source>
        <dbReference type="ARBA" id="ARBA00022656"/>
    </source>
</evidence>
<sequence>MGNDSDPENDPLEISSFEATSTNGATITRSQNAQALVYTPPAGFSGTDSFTYTISDGNGGTDTATVTINVETDQTLIAANDTATTDQDTNVTINVLANDVDPENDPLEISTFEATSANGGTITRSENGEALVYTPPAGFSGTDSFTYEVTDGNNSDTATVTITVNPPTNTKPAAIDDERRTDVNTAVTINVLTNDTDPENDPLNIESFDEISANGGTITASEDGQSLIYTPANRFVGTDTFTYTINDGRGGTDIATVTINVSDQGLRPEAVDDSATTPQDTNVSINVIANDIDPDGDPLNIESFDGISANGGTITASEDGQSLIYTPARGFSGIDTFVYQVSDGTNTDIARVTVTVEPPANVPPTATDESLNTPFETPVTFNLADNISDPDGNVELSTIDLDPTTPEIDQQVTLPQGRFSVNNQGQVTFEPVDGFSGSVTIPFTVQDNLGATSEPANILVTVSPDANQPPTAEDVQSSSILNNSAAIPLPLSAANFSDPDGIVELINLTLPNPAEGTLLLDGVAVSDPIQVQRLTPNQLDNLTFRPNIGFAGNASFSYTVTDDDGANSNIANITVPVIAFSVPNVPGGGGVPSLPSGNLPPEAENETANIPNDGTPSVIPPLTAIDRDGSVNFYTITELPANGTLFLNGEEITSLDQVERLTPSQAGQLTFEPDSNFTGDVSFTFTATDNDGAVSNIATVRLIVEEDDSIPRGEVIDDGGCDCPPLPEFGTVPLPERLGLTPSTFNGFGSIDGTDESDTIPGSLGSDLVFAFAGDDRIEGFEGNDTVYGGEGDDLKFGDEGNDSLLGGDGNDTLIGSNGTQDLAASANFENDDFLYGHANNDLIQGGPGADMMYSGKQDDFSYGGKNDDMVWGDLGNDTLYGDEGNDTLVGDTADENEVEPERALSGMIDFIWGGAGDDLINGGRSNDTLSGGIGNDTVRGGKEDDLVYGELGDDLMYGDLGNDQLCGNEGNDTIYGDINDNETFSTVPGRDTICGGSGSDLLFGNEDNDRLCGGTESDTLYGGLGEDTLAGELGDDWLFGDEGNDLISGGSGSDRFILFSDSGTDTIQDFQLGTDFIALGGGLSFDDLTLSQSGTTTVISLDTQQLAILNDIPVTALTESSFIAFVG</sequence>
<keyword evidence="3" id="KW-0964">Secreted</keyword>
<gene>
    <name evidence="8" type="ORF">WN50_24480</name>
</gene>
<evidence type="ECO:0000256" key="6">
    <source>
        <dbReference type="ARBA" id="ARBA00023026"/>
    </source>
</evidence>
<evidence type="ECO:0008006" key="10">
    <source>
        <dbReference type="Google" id="ProtNLM"/>
    </source>
</evidence>
<evidence type="ECO:0000256" key="3">
    <source>
        <dbReference type="ARBA" id="ARBA00022525"/>
    </source>
</evidence>
<evidence type="ECO:0000256" key="7">
    <source>
        <dbReference type="ARBA" id="ARBA00023136"/>
    </source>
</evidence>